<dbReference type="Proteomes" id="UP000818323">
    <property type="component" value="Unassembled WGS sequence"/>
</dbReference>
<comment type="caution">
    <text evidence="1">The sequence shown here is derived from an EMBL/GenBank/DDBJ whole genome shotgun (WGS) entry which is preliminary data.</text>
</comment>
<dbReference type="RefSeq" id="WP_161725961.1">
    <property type="nucleotide sequence ID" value="NZ_JAAAXI010000027.1"/>
</dbReference>
<organism evidence="1 2">
    <name type="scientific">Microvirga arsenatis</name>
    <dbReference type="NCBI Taxonomy" id="2692265"/>
    <lineage>
        <taxon>Bacteria</taxon>
        <taxon>Pseudomonadati</taxon>
        <taxon>Pseudomonadota</taxon>
        <taxon>Alphaproteobacteria</taxon>
        <taxon>Hyphomicrobiales</taxon>
        <taxon>Methylobacteriaceae</taxon>
        <taxon>Microvirga</taxon>
    </lineage>
</organism>
<accession>A0ABW9YW89</accession>
<protein>
    <recommendedName>
        <fullName evidence="3">Transposase</fullName>
    </recommendedName>
</protein>
<reference evidence="1 2" key="1">
    <citation type="submission" date="2020-01" db="EMBL/GenBank/DDBJ databases">
        <title>Microvirga sp. nov., an arsenate reduction bacterium isolated from Tibet hotspring sediments.</title>
        <authorList>
            <person name="Yuan C.-G."/>
        </authorList>
    </citation>
    <scope>NUCLEOTIDE SEQUENCE [LARGE SCALE GENOMIC DNA]</scope>
    <source>
        <strain evidence="1 2">SYSU G3D203</strain>
    </source>
</reference>
<evidence type="ECO:0000313" key="1">
    <source>
        <dbReference type="EMBL" id="NBJ24092.1"/>
    </source>
</evidence>
<sequence>MKRVPVTPRYRGPITRYTEKRRIDVIAELSKHCGWGKPIVKLPKDKH</sequence>
<proteinExistence type="predicted"/>
<dbReference type="EMBL" id="JAAAXJ010000003">
    <property type="protein sequence ID" value="NBJ24092.1"/>
    <property type="molecule type" value="Genomic_DNA"/>
</dbReference>
<evidence type="ECO:0008006" key="3">
    <source>
        <dbReference type="Google" id="ProtNLM"/>
    </source>
</evidence>
<name>A0ABW9YW89_9HYPH</name>
<keyword evidence="2" id="KW-1185">Reference proteome</keyword>
<evidence type="ECO:0000313" key="2">
    <source>
        <dbReference type="Proteomes" id="UP000818323"/>
    </source>
</evidence>
<gene>
    <name evidence="1" type="ORF">GR303_06950</name>
</gene>